<dbReference type="InterPro" id="IPR032321">
    <property type="entry name" value="Cep209_CC5"/>
</dbReference>
<dbReference type="PANTHER" id="PTHR18879:SF20">
    <property type="entry name" value="CENTROSOMAL PROTEIN OF 290 KDA"/>
    <property type="match status" value="1"/>
</dbReference>
<feature type="compositionally biased region" description="Polar residues" evidence="9">
    <location>
        <begin position="738"/>
        <end position="748"/>
    </location>
</feature>
<evidence type="ECO:0000313" key="12">
    <source>
        <dbReference type="Proteomes" id="UP001212152"/>
    </source>
</evidence>
<feature type="coiled-coil region" evidence="8">
    <location>
        <begin position="1140"/>
        <end position="1170"/>
    </location>
</feature>
<feature type="region of interest" description="Disordered" evidence="9">
    <location>
        <begin position="656"/>
        <end position="677"/>
    </location>
</feature>
<evidence type="ECO:0000256" key="7">
    <source>
        <dbReference type="ARBA" id="ARBA00023273"/>
    </source>
</evidence>
<evidence type="ECO:0000256" key="2">
    <source>
        <dbReference type="ARBA" id="ARBA00004300"/>
    </source>
</evidence>
<feature type="coiled-coil region" evidence="8">
    <location>
        <begin position="769"/>
        <end position="906"/>
    </location>
</feature>
<accession>A0AAD5TPT6</accession>
<gene>
    <name evidence="11" type="ORF">HDU87_006737</name>
</gene>
<evidence type="ECO:0000313" key="11">
    <source>
        <dbReference type="EMBL" id="KAJ3183418.1"/>
    </source>
</evidence>
<evidence type="ECO:0000256" key="9">
    <source>
        <dbReference type="SAM" id="MobiDB-lite"/>
    </source>
</evidence>
<feature type="coiled-coil region" evidence="8">
    <location>
        <begin position="394"/>
        <end position="421"/>
    </location>
</feature>
<keyword evidence="12" id="KW-1185">Reference proteome</keyword>
<proteinExistence type="predicted"/>
<dbReference type="PANTHER" id="PTHR18879">
    <property type="entry name" value="CENTROSOMAL PROTEIN OF 290 KDA"/>
    <property type="match status" value="1"/>
</dbReference>
<dbReference type="GO" id="GO:0030030">
    <property type="term" value="P:cell projection organization"/>
    <property type="evidence" value="ECO:0007669"/>
    <property type="project" value="UniProtKB-KW"/>
</dbReference>
<evidence type="ECO:0000259" key="10">
    <source>
        <dbReference type="Pfam" id="PF16574"/>
    </source>
</evidence>
<keyword evidence="3" id="KW-0963">Cytoplasm</keyword>
<evidence type="ECO:0000256" key="8">
    <source>
        <dbReference type="SAM" id="Coils"/>
    </source>
</evidence>
<feature type="coiled-coil region" evidence="8">
    <location>
        <begin position="454"/>
        <end position="488"/>
    </location>
</feature>
<organism evidence="11 12">
    <name type="scientific">Geranomyces variabilis</name>
    <dbReference type="NCBI Taxonomy" id="109894"/>
    <lineage>
        <taxon>Eukaryota</taxon>
        <taxon>Fungi</taxon>
        <taxon>Fungi incertae sedis</taxon>
        <taxon>Chytridiomycota</taxon>
        <taxon>Chytridiomycota incertae sedis</taxon>
        <taxon>Chytridiomycetes</taxon>
        <taxon>Spizellomycetales</taxon>
        <taxon>Powellomycetaceae</taxon>
        <taxon>Geranomyces</taxon>
    </lineage>
</organism>
<protein>
    <recommendedName>
        <fullName evidence="10">Centrosomal protein of 290kDa coiled-coil region domain-containing protein</fullName>
    </recommendedName>
</protein>
<name>A0AAD5TPT6_9FUNG</name>
<feature type="compositionally biased region" description="Basic and acidic residues" evidence="9">
    <location>
        <begin position="982"/>
        <end position="995"/>
    </location>
</feature>
<sequence length="1234" mass="139968">MQAADLLSLRDVDEKEKAILRTAVEELQMEGDDKLLIGKLHQQILELQIVDAKASRKESQLVEKSLKLESTIVQLEKEIDDRDSVIFHLRMEQKSRTRTLQRSLSDLRTRLAGTVILDKYERACNRFRDIHARKRELDERLTTLSTEKYELEERLAETTERTRSLEELVDALKAQDSSAERITAWHRKMSVLQLAELRLQRELAREREAAQSTKRELAESLARLNALEEDYVGLQSETDAREIKWEQELEAALSAAEQEREQVLDHATAMEIKDILPDRSLPIGQQLEHALRTLAERNRIVKVQETKLSKLEETVRSVENELMQSKADFTNLQLKLVETQAPKSSPEQAGSATHVDPPSAKSDISRQREADAVRVAKASVSAMQDQLTAKDALIEKYRTMLTQVRAEMEAHKADHAAALQERTDQINALNDRELNRLRKPHVSSQGDVPGADSIDDANNAVVELTAMLSAKEVEIGGLQRQIKEITKEAESGRTEIKHLRALFDDKQREIDDTISKLKVTEGRLAEVLRQAAEPNEADTALIAKLQKELSFKATQASELTRTIQELRQSMVETAENTARKIFTRQDVGGDIEQLVHGRTKDLSRKIANLEAKLQSATSHAAQENRTLTAQHAGEVREWRAKVEKLAKERDVLKREVASARAAPTSRKSSSGSIAPPLATLTQEKWEVEKRLQRRIDTLREKLQAKTKEAADVTKTLTTMRETLHRTEREKTRLQHKVQSMSTQLTSVQKLEGGPSTQDGEKTLARAEDLETLRRKMFEMETELTGYKQRANQPNNELLQARQEARQLQARIVMLEEMKTTASDADKTSSQASLVMVLENRLRDAVAKFERTEMEKVQTETSLAQAKFDQAQAVEAQQRLTRRLQELEEYVQEIKSAERERGRTSSDFEIKISGATFSLGKMRNAALSLADQPAPVLLTIVEHVARICERLRLENESFKKHGSTHTRYMDAVREIKRLKGEIAESEESKRAADQAGRKSAVVEEENAKLRKQARTHRERQLKAAARANEMEAANAELERELEGLRKAVIGNTSSDSRGHTDQLEERVKELTAELAERDAMVQNLLSPDKSETGRLAAETRKLKNEVEMWRSRSSKLTEELSAVTTRQRGSPSPTNREIEWVAQQKQAREDILALHKKLEAKEKQNEELQEELSAFDPAFFEELSDLKWNYSEAIRVNVQYEEVIRDFSGKLGLDPKAYLANPSDAEDAGGSASNE</sequence>
<dbReference type="InterPro" id="IPR026201">
    <property type="entry name" value="Cep290"/>
</dbReference>
<feature type="coiled-coil region" evidence="8">
    <location>
        <begin position="301"/>
        <end position="335"/>
    </location>
</feature>
<keyword evidence="7" id="KW-0966">Cell projection</keyword>
<comment type="subcellular location">
    <subcellularLocation>
        <location evidence="1">Cytoplasm</location>
        <location evidence="1">Cytoskeleton</location>
        <location evidence="1">Cilium basal body</location>
    </subcellularLocation>
    <subcellularLocation>
        <location evidence="2">Cytoplasm</location>
        <location evidence="2">Cytoskeleton</location>
        <location evidence="2">Microtubule organizing center</location>
        <location evidence="2">Centrosome</location>
    </subcellularLocation>
</comment>
<evidence type="ECO:0000256" key="6">
    <source>
        <dbReference type="ARBA" id="ARBA00023212"/>
    </source>
</evidence>
<feature type="domain" description="Centrosomal protein of 290kDa coiled-coil region" evidence="10">
    <location>
        <begin position="131"/>
        <end position="248"/>
    </location>
</feature>
<dbReference type="AlphaFoldDB" id="A0AAD5TPT6"/>
<keyword evidence="4" id="KW-0970">Cilium biogenesis/degradation</keyword>
<keyword evidence="6" id="KW-0206">Cytoskeleton</keyword>
<evidence type="ECO:0000256" key="4">
    <source>
        <dbReference type="ARBA" id="ARBA00022794"/>
    </source>
</evidence>
<evidence type="ECO:0000256" key="3">
    <source>
        <dbReference type="ARBA" id="ARBA00022490"/>
    </source>
</evidence>
<feature type="region of interest" description="Disordered" evidence="9">
    <location>
        <begin position="738"/>
        <end position="759"/>
    </location>
</feature>
<feature type="region of interest" description="Disordered" evidence="9">
    <location>
        <begin position="982"/>
        <end position="1015"/>
    </location>
</feature>
<comment type="caution">
    <text evidence="11">The sequence shown here is derived from an EMBL/GenBank/DDBJ whole genome shotgun (WGS) entry which is preliminary data.</text>
</comment>
<keyword evidence="5 8" id="KW-0175">Coiled coil</keyword>
<dbReference type="EMBL" id="JADGJQ010000006">
    <property type="protein sequence ID" value="KAJ3183418.1"/>
    <property type="molecule type" value="Genomic_DNA"/>
</dbReference>
<feature type="region of interest" description="Disordered" evidence="9">
    <location>
        <begin position="1214"/>
        <end position="1234"/>
    </location>
</feature>
<dbReference type="Pfam" id="PF16574">
    <property type="entry name" value="CEP209_CC5"/>
    <property type="match status" value="1"/>
</dbReference>
<dbReference type="Proteomes" id="UP001212152">
    <property type="component" value="Unassembled WGS sequence"/>
</dbReference>
<feature type="region of interest" description="Disordered" evidence="9">
    <location>
        <begin position="339"/>
        <end position="370"/>
    </location>
</feature>
<feature type="compositionally biased region" description="Polar residues" evidence="9">
    <location>
        <begin position="341"/>
        <end position="351"/>
    </location>
</feature>
<evidence type="ECO:0000256" key="1">
    <source>
        <dbReference type="ARBA" id="ARBA00004120"/>
    </source>
</evidence>
<evidence type="ECO:0000256" key="5">
    <source>
        <dbReference type="ARBA" id="ARBA00023054"/>
    </source>
</evidence>
<feature type="coiled-coil region" evidence="8">
    <location>
        <begin position="134"/>
        <end position="266"/>
    </location>
</feature>
<reference evidence="11" key="1">
    <citation type="submission" date="2020-05" db="EMBL/GenBank/DDBJ databases">
        <title>Phylogenomic resolution of chytrid fungi.</title>
        <authorList>
            <person name="Stajich J.E."/>
            <person name="Amses K."/>
            <person name="Simmons R."/>
            <person name="Seto K."/>
            <person name="Myers J."/>
            <person name="Bonds A."/>
            <person name="Quandt C.A."/>
            <person name="Barry K."/>
            <person name="Liu P."/>
            <person name="Grigoriev I."/>
            <person name="Longcore J.E."/>
            <person name="James T.Y."/>
        </authorList>
    </citation>
    <scope>NUCLEOTIDE SEQUENCE</scope>
    <source>
        <strain evidence="11">JEL0379</strain>
    </source>
</reference>